<protein>
    <submittedName>
        <fullName evidence="1">Uncharacterized protein</fullName>
    </submittedName>
</protein>
<organism evidence="1 2">
    <name type="scientific">Helicobacter valdiviensis</name>
    <dbReference type="NCBI Taxonomy" id="1458358"/>
    <lineage>
        <taxon>Bacteria</taxon>
        <taxon>Pseudomonadati</taxon>
        <taxon>Campylobacterota</taxon>
        <taxon>Epsilonproteobacteria</taxon>
        <taxon>Campylobacterales</taxon>
        <taxon>Helicobacteraceae</taxon>
        <taxon>Helicobacter</taxon>
    </lineage>
</organism>
<sequence>MIIEIIHTKSNTFLSLAIDRNSDIQFLVKKENITIFCGSLLCEIPIKENFNILTRCLCVLRERIYEGLEEKETSIVVDLEDFLKNARNN</sequence>
<proteinExistence type="predicted"/>
<dbReference type="Proteomes" id="UP000249746">
    <property type="component" value="Unassembled WGS sequence"/>
</dbReference>
<dbReference type="AlphaFoldDB" id="A0A2W6MRS8"/>
<comment type="caution">
    <text evidence="1">The sequence shown here is derived from an EMBL/GenBank/DDBJ whole genome shotgun (WGS) entry which is preliminary data.</text>
</comment>
<name>A0A2W6MRS8_9HELI</name>
<accession>A0A2W6MRS8</accession>
<reference evidence="1 2" key="1">
    <citation type="submission" date="2017-03" db="EMBL/GenBank/DDBJ databases">
        <title>Genomic and clinical evidence uncovers the enterohepatic species Helicobacter valdiviensis as a potential human intestinal pathogen.</title>
        <authorList>
            <person name="Fresia P."/>
            <person name="Jara R."/>
            <person name="Sierra R."/>
            <person name="Ferres I."/>
            <person name="Greif G."/>
            <person name="Iraola G."/>
            <person name="Collado L."/>
        </authorList>
    </citation>
    <scope>NUCLEOTIDE SEQUENCE [LARGE SCALE GENOMIC DNA]</scope>
    <source>
        <strain evidence="1 2">WBE14</strain>
    </source>
</reference>
<dbReference type="OrthoDB" id="5358254at2"/>
<evidence type="ECO:0000313" key="2">
    <source>
        <dbReference type="Proteomes" id="UP000249746"/>
    </source>
</evidence>
<gene>
    <name evidence="1" type="ORF">B6S12_10100</name>
</gene>
<dbReference type="EMBL" id="NBIU01000055">
    <property type="protein sequence ID" value="PZT47247.1"/>
    <property type="molecule type" value="Genomic_DNA"/>
</dbReference>
<keyword evidence="2" id="KW-1185">Reference proteome</keyword>
<evidence type="ECO:0000313" key="1">
    <source>
        <dbReference type="EMBL" id="PZT47247.1"/>
    </source>
</evidence>
<dbReference type="RefSeq" id="WP_111230664.1">
    <property type="nucleotide sequence ID" value="NZ_NBIU01000055.1"/>
</dbReference>